<dbReference type="CDD" id="cd05967">
    <property type="entry name" value="PrpE"/>
    <property type="match status" value="1"/>
</dbReference>
<feature type="domain" description="Acetyl-coenzyme A synthetase N-terminal" evidence="9">
    <location>
        <begin position="669"/>
        <end position="724"/>
    </location>
</feature>
<evidence type="ECO:0000313" key="10">
    <source>
        <dbReference type="EMBL" id="SFG83653.1"/>
    </source>
</evidence>
<dbReference type="PROSITE" id="PS00455">
    <property type="entry name" value="AMP_BINDING"/>
    <property type="match status" value="2"/>
</dbReference>
<dbReference type="Gene3D" id="3.30.300.30">
    <property type="match status" value="2"/>
</dbReference>
<keyword evidence="2" id="KW-0436">Ligase</keyword>
<dbReference type="GO" id="GO:0019427">
    <property type="term" value="P:acetyl-CoA biosynthetic process from acetate"/>
    <property type="evidence" value="ECO:0007669"/>
    <property type="project" value="UniProtKB-UniRule"/>
</dbReference>
<dbReference type="GO" id="GO:0003987">
    <property type="term" value="F:acetate-CoA ligase activity"/>
    <property type="evidence" value="ECO:0007669"/>
    <property type="project" value="UniProtKB-UniRule"/>
</dbReference>
<dbReference type="Pfam" id="PF00501">
    <property type="entry name" value="AMP-binding"/>
    <property type="match status" value="2"/>
</dbReference>
<dbReference type="InterPro" id="IPR020845">
    <property type="entry name" value="AMP-binding_CS"/>
</dbReference>
<gene>
    <name evidence="10" type="ORF">SAMN05421739_10420</name>
</gene>
<protein>
    <recommendedName>
        <fullName evidence="6">Acetate--CoA ligase</fullName>
        <ecNumber evidence="6">6.2.1.1</ecNumber>
    </recommendedName>
</protein>
<keyword evidence="5" id="KW-0007">Acetylation</keyword>
<dbReference type="FunFam" id="3.40.50.12780:FF:000011">
    <property type="entry name" value="Acetyl-coenzyme A synthetase 2-like, mitochondrial"/>
    <property type="match status" value="1"/>
</dbReference>
<evidence type="ECO:0000256" key="6">
    <source>
        <dbReference type="NCBIfam" id="TIGR02188"/>
    </source>
</evidence>
<dbReference type="SUPFAM" id="SSF56801">
    <property type="entry name" value="Acetyl-CoA synthetase-like"/>
    <property type="match status" value="2"/>
</dbReference>
<dbReference type="Gene3D" id="3.40.50.12780">
    <property type="entry name" value="N-terminal domain of ligase-like"/>
    <property type="match status" value="2"/>
</dbReference>
<dbReference type="FunFam" id="3.30.300.30:FF:000017">
    <property type="entry name" value="Acyl-CoA synthetase short-chain family member 3"/>
    <property type="match status" value="1"/>
</dbReference>
<name>A0A1I2V3S3_9BACT</name>
<evidence type="ECO:0000256" key="5">
    <source>
        <dbReference type="ARBA" id="ARBA00022990"/>
    </source>
</evidence>
<evidence type="ECO:0000256" key="3">
    <source>
        <dbReference type="ARBA" id="ARBA00022741"/>
    </source>
</evidence>
<dbReference type="FunFam" id="3.40.50.12780:FF:000001">
    <property type="entry name" value="Acetyl-coenzyme A synthetase"/>
    <property type="match status" value="1"/>
</dbReference>
<dbReference type="InterPro" id="IPR000873">
    <property type="entry name" value="AMP-dep_synth/lig_dom"/>
</dbReference>
<feature type="domain" description="AMP-dependent synthetase/ligase" evidence="7">
    <location>
        <begin position="81"/>
        <end position="456"/>
    </location>
</feature>
<reference evidence="11" key="1">
    <citation type="submission" date="2016-10" db="EMBL/GenBank/DDBJ databases">
        <authorList>
            <person name="Varghese N."/>
            <person name="Submissions S."/>
        </authorList>
    </citation>
    <scope>NUCLEOTIDE SEQUENCE [LARGE SCALE GENOMIC DNA]</scope>
    <source>
        <strain evidence="11">LP51</strain>
    </source>
</reference>
<proteinExistence type="inferred from homology"/>
<dbReference type="PANTHER" id="PTHR24095">
    <property type="entry name" value="ACETYL-COENZYME A SYNTHETASE"/>
    <property type="match status" value="1"/>
</dbReference>
<dbReference type="InterPro" id="IPR045851">
    <property type="entry name" value="AMP-bd_C_sf"/>
</dbReference>
<dbReference type="PANTHER" id="PTHR24095:SF14">
    <property type="entry name" value="ACETYL-COENZYME A SYNTHETASE 1"/>
    <property type="match status" value="1"/>
</dbReference>
<comment type="similarity">
    <text evidence="1">Belongs to the ATP-dependent AMP-binding enzyme family.</text>
</comment>
<evidence type="ECO:0000259" key="8">
    <source>
        <dbReference type="Pfam" id="PF13193"/>
    </source>
</evidence>
<dbReference type="EC" id="6.2.1.1" evidence="6"/>
<accession>A0A1I2V3S3</accession>
<keyword evidence="3" id="KW-0547">Nucleotide-binding</keyword>
<evidence type="ECO:0000256" key="4">
    <source>
        <dbReference type="ARBA" id="ARBA00022840"/>
    </source>
</evidence>
<dbReference type="InterPro" id="IPR032387">
    <property type="entry name" value="ACAS_N"/>
</dbReference>
<dbReference type="EMBL" id="FOOT01000004">
    <property type="protein sequence ID" value="SFG83653.1"/>
    <property type="molecule type" value="Genomic_DNA"/>
</dbReference>
<dbReference type="InterPro" id="IPR025110">
    <property type="entry name" value="AMP-bd_C"/>
</dbReference>
<evidence type="ECO:0000313" key="11">
    <source>
        <dbReference type="Proteomes" id="UP000198724"/>
    </source>
</evidence>
<feature type="domain" description="Acetyl-coenzyme A synthetase N-terminal" evidence="9">
    <location>
        <begin position="15"/>
        <end position="68"/>
    </location>
</feature>
<dbReference type="Pfam" id="PF16177">
    <property type="entry name" value="ACAS_N"/>
    <property type="match status" value="2"/>
</dbReference>
<evidence type="ECO:0000259" key="7">
    <source>
        <dbReference type="Pfam" id="PF00501"/>
    </source>
</evidence>
<organism evidence="10 11">
    <name type="scientific">Pontibacter chinhatensis</name>
    <dbReference type="NCBI Taxonomy" id="1436961"/>
    <lineage>
        <taxon>Bacteria</taxon>
        <taxon>Pseudomonadati</taxon>
        <taxon>Bacteroidota</taxon>
        <taxon>Cytophagia</taxon>
        <taxon>Cytophagales</taxon>
        <taxon>Hymenobacteraceae</taxon>
        <taxon>Pontibacter</taxon>
    </lineage>
</organism>
<keyword evidence="4" id="KW-0067">ATP-binding</keyword>
<dbReference type="Proteomes" id="UP000198724">
    <property type="component" value="Unassembled WGS sequence"/>
</dbReference>
<feature type="domain" description="AMP-binding enzyme C-terminal" evidence="8">
    <location>
        <begin position="1174"/>
        <end position="1252"/>
    </location>
</feature>
<dbReference type="GO" id="GO:0070013">
    <property type="term" value="C:intracellular organelle lumen"/>
    <property type="evidence" value="ECO:0007669"/>
    <property type="project" value="UniProtKB-ARBA"/>
</dbReference>
<evidence type="ECO:0000256" key="1">
    <source>
        <dbReference type="ARBA" id="ARBA00006432"/>
    </source>
</evidence>
<evidence type="ECO:0000256" key="2">
    <source>
        <dbReference type="ARBA" id="ARBA00022598"/>
    </source>
</evidence>
<dbReference type="Pfam" id="PF13193">
    <property type="entry name" value="AMP-binding_C"/>
    <property type="match status" value="2"/>
</dbReference>
<dbReference type="InterPro" id="IPR011904">
    <property type="entry name" value="Ac_CoA_lig"/>
</dbReference>
<sequence length="1289" mass="143982">MAGTMKTSQRKPKSYAREYARSIADPESFWGEQAEQIAWYEKPEQVLSTDEKGFYRWFKGGKLNTAYLALDYHVENGRAGQHALIYDSPVTGVLRKYTYAELRDLVARFAGALQNLGIGKGDTVVIYMPVIPEAVVAMLACARLGAIHSVVFGGFAPHELSVRIDDAKPKVVISASCGIEFSNVIPYKPLLDKALASSTHQPDHTIILQRPQVQAALQPGRDLDYMELLEQAEPAACVPVDATDPLYMLYTSGTTGKPKGIVRDNGGHAVALKYSMKAVYDVDPGDVFWAASDVGWAVGHSYLVYAPLIHGCTSILFEGKPVRTPDAGTFWRIIQEHEVKVLFTAPTAFRAIKKEDPDGHFKKKYGTPSLKYLFLAGERCDPATYYWAKDLLQVPVIDHWWQTESGWPMVATMMGIEPFPAKPGSAGKPVSGYKVHILNEEGQQLIPGQEGIVAVKLPLPPGCLPTLWEDDERFRKSYLERFPGYYMTGDGGYIDEDGYVYIMGRIDDVINVSGHRLSTGEMEEMVSSHPAVAECAVIGIGDELRGQRPVGLVVLKDGQTIPEQELEKELVALVREKIGAVAYFRTVLQVQRLPKTRSGKILRRILRHIADGTPYAVPSTIDDPAILTEIRDRLKSRRVGNAFINLKTLSNQELNLAMTNYQLKSYEEYQEAYKRSTEDPEGFWADIADTFTWRKKWDKVLDWNFDEPNVKWFQGGKMNITENCLDRHLKTRGNKLALIWEPNDPKERFIRYTYRELHEKVCQFANVLKKNGAKKGDRICIYMPMIPELAIAVLACARIGATHSVIFAGFSAVSMADRINDAQATMVLTSDGLNRGAKQIPVKRVVDEALENCPSVQRVIVVERLGWAVNMVEGRDVWFHDEVKTVSKDCPAEEMDAEDMLFILYTSGSTGKPKGVVHTCGGYMVYAQYSFMNVFQYQESDIYWCTADIGWVTGHTYLLYGPLLSGATTLMFEGVPTYPDNGRFWQVCDKYGVTIFYTAPTAIRSLMAGDIDDVLSYSLDSLKVLGSVGEPINEEAWHWYHTHVGKERCPVVDTWWQTETGGIMISTLAGVTPMKPSHAALPLPGIQPILVDSEGNEIAENGVEGYLCMKFPWPGMIRTTYGDHERCRLSYFSTYKGLYFTGDGAKRDENGLYRIIGRVDDVINVSGHRFGTAEIEEAINHNEHVVESAVVGYPHDVKGQGIYAFVICKEIPEKEEYLRAEIIETVVEKIGKIAKPDKIQIVSGLPKTRSGKIMRRILRKIAEGETSNLGDTSTLLDPDVVDEIKAGAL</sequence>
<dbReference type="NCBIfam" id="TIGR02188">
    <property type="entry name" value="Ac_CoA_lig_AcsA"/>
    <property type="match status" value="1"/>
</dbReference>
<dbReference type="GO" id="GO:0005524">
    <property type="term" value="F:ATP binding"/>
    <property type="evidence" value="ECO:0007669"/>
    <property type="project" value="UniProtKB-KW"/>
</dbReference>
<dbReference type="InterPro" id="IPR042099">
    <property type="entry name" value="ANL_N_sf"/>
</dbReference>
<keyword evidence="11" id="KW-1185">Reference proteome</keyword>
<dbReference type="STRING" id="1436961.SAMN05421739_10420"/>
<dbReference type="CDD" id="cd05966">
    <property type="entry name" value="ACS"/>
    <property type="match status" value="1"/>
</dbReference>
<evidence type="ECO:0000259" key="9">
    <source>
        <dbReference type="Pfam" id="PF16177"/>
    </source>
</evidence>
<feature type="domain" description="AMP-binding enzyme C-terminal" evidence="8">
    <location>
        <begin position="521"/>
        <end position="600"/>
    </location>
</feature>
<dbReference type="NCBIfam" id="NF001208">
    <property type="entry name" value="PRK00174.1"/>
    <property type="match status" value="2"/>
</dbReference>
<feature type="domain" description="AMP-dependent synthetase/ligase" evidence="7">
    <location>
        <begin position="726"/>
        <end position="1112"/>
    </location>
</feature>
<dbReference type="GO" id="GO:0016208">
    <property type="term" value="F:AMP binding"/>
    <property type="evidence" value="ECO:0007669"/>
    <property type="project" value="InterPro"/>
</dbReference>